<dbReference type="Pfam" id="PF02661">
    <property type="entry name" value="Fic"/>
    <property type="match status" value="1"/>
</dbReference>
<dbReference type="AlphaFoldDB" id="A0A840NMR0"/>
<sequence length="532" mass="60832">MLEHNYLYKNSQTLKNRYGIKNPQRFYERCAHDAAKEAINFRDEPPPQKFDAAYLKLIHWSLFHNAFEWAGQTRDQIFTFKDGTKARMPAMRPKGHAVPFAVGPQLQRELRALERMLHMKNNLCGLSRQKFAESAAEVFMLLDHAHPFRKGNGRTQRMFMEKLGQAAGHKIDFSSVTKERMIYACVEAMQHNNPEPMQHLFEDITHPQKTLVLKEFISQMRNAGLDEINNRIVVAAKEGETYDGIYKGCSSEGFVIEVDGFFVVGHKDDLLPEQVKTLKNGTRICFEKSNVKSFKETLIPKETLEPLTLEELSARVESDPFVEACRKKIEDLSKIVYGNRKVLDTKMNLITADPALSEEFSAQITQNPKSIHKLAGLKILSIKSPDRRRAENHIPQLGEAFKNYALTVRLKKEEVLEQHQREQKRLSQAVEKPGRDLQNLFSLPPEQQRDALSQSLPLQQQLHAFARQLQSRLSSEDRKAIQDNDHTRLSCMLGLSKSKAKEIAQTVKLTKEAQCQLRTLKVSRSASIALTG</sequence>
<dbReference type="InterPro" id="IPR012340">
    <property type="entry name" value="NA-bd_OB-fold"/>
</dbReference>
<evidence type="ECO:0000313" key="10">
    <source>
        <dbReference type="Proteomes" id="UP000561417"/>
    </source>
</evidence>
<evidence type="ECO:0000256" key="6">
    <source>
        <dbReference type="ARBA" id="ARBA00047939"/>
    </source>
</evidence>
<dbReference type="PANTHER" id="PTHR39560:SF1">
    <property type="entry name" value="PROTEIN ADENYLYLTRANSFERASE FIC-RELATED"/>
    <property type="match status" value="1"/>
</dbReference>
<dbReference type="Gene3D" id="2.40.50.140">
    <property type="entry name" value="Nucleic acid-binding proteins"/>
    <property type="match status" value="1"/>
</dbReference>
<dbReference type="InterPro" id="IPR036597">
    <property type="entry name" value="Fido-like_dom_sf"/>
</dbReference>
<dbReference type="Gene3D" id="1.10.3290.10">
    <property type="entry name" value="Fido-like domain"/>
    <property type="match status" value="1"/>
</dbReference>
<accession>A0A840NMR0</accession>
<keyword evidence="3" id="KW-0547">Nucleotide-binding</keyword>
<dbReference type="SUPFAM" id="SSF140931">
    <property type="entry name" value="Fic-like"/>
    <property type="match status" value="1"/>
</dbReference>
<dbReference type="NCBIfam" id="NF033856">
    <property type="entry name" value="T4SS_effec_BID"/>
    <property type="match status" value="1"/>
</dbReference>
<dbReference type="Pfam" id="PF18543">
    <property type="entry name" value="ID"/>
    <property type="match status" value="1"/>
</dbReference>
<dbReference type="PANTHER" id="PTHR39560">
    <property type="entry name" value="PROTEIN ADENYLYLTRANSFERASE FIC-RELATED"/>
    <property type="match status" value="1"/>
</dbReference>
<dbReference type="PROSITE" id="PS51459">
    <property type="entry name" value="FIDO"/>
    <property type="match status" value="1"/>
</dbReference>
<keyword evidence="1" id="KW-0808">Transferase</keyword>
<dbReference type="RefSeq" id="WP_183228970.1">
    <property type="nucleotide sequence ID" value="NZ_JACHIM010000004.1"/>
</dbReference>
<evidence type="ECO:0000256" key="5">
    <source>
        <dbReference type="ARBA" id="ARBA00034531"/>
    </source>
</evidence>
<comment type="catalytic activity">
    <reaction evidence="6">
        <text>L-threonyl-[protein] + ATP = 3-O-(5'-adenylyl)-L-threonyl-[protein] + diphosphate</text>
        <dbReference type="Rhea" id="RHEA:54292"/>
        <dbReference type="Rhea" id="RHEA-COMP:11060"/>
        <dbReference type="Rhea" id="RHEA-COMP:13847"/>
        <dbReference type="ChEBI" id="CHEBI:30013"/>
        <dbReference type="ChEBI" id="CHEBI:30616"/>
        <dbReference type="ChEBI" id="CHEBI:33019"/>
        <dbReference type="ChEBI" id="CHEBI:138113"/>
        <dbReference type="EC" id="2.7.7.108"/>
    </reaction>
</comment>
<evidence type="ECO:0000259" key="8">
    <source>
        <dbReference type="PROSITE" id="PS51459"/>
    </source>
</evidence>
<dbReference type="EMBL" id="JACHIM010000004">
    <property type="protein sequence ID" value="MBB5073986.1"/>
    <property type="molecule type" value="Genomic_DNA"/>
</dbReference>
<protein>
    <recommendedName>
        <fullName evidence="5">protein adenylyltransferase</fullName>
        <ecNumber evidence="5">2.7.7.108</ecNumber>
    </recommendedName>
</protein>
<dbReference type="InterPro" id="IPR003812">
    <property type="entry name" value="Fido"/>
</dbReference>
<dbReference type="GO" id="GO:0070733">
    <property type="term" value="F:AMPylase activity"/>
    <property type="evidence" value="ECO:0007669"/>
    <property type="project" value="UniProtKB-EC"/>
</dbReference>
<evidence type="ECO:0000256" key="4">
    <source>
        <dbReference type="ARBA" id="ARBA00022840"/>
    </source>
</evidence>
<evidence type="ECO:0000256" key="1">
    <source>
        <dbReference type="ARBA" id="ARBA00022679"/>
    </source>
</evidence>
<organism evidence="9 10">
    <name type="scientific">Bartonella callosciuri</name>
    <dbReference type="NCBI Taxonomy" id="686223"/>
    <lineage>
        <taxon>Bacteria</taxon>
        <taxon>Pseudomonadati</taxon>
        <taxon>Pseudomonadota</taxon>
        <taxon>Alphaproteobacteria</taxon>
        <taxon>Hyphomicrobiales</taxon>
        <taxon>Bartonellaceae</taxon>
        <taxon>Bartonella</taxon>
    </lineage>
</organism>
<reference evidence="9 10" key="1">
    <citation type="submission" date="2020-08" db="EMBL/GenBank/DDBJ databases">
        <title>Genomic Encyclopedia of Type Strains, Phase IV (KMG-IV): sequencing the most valuable type-strain genomes for metagenomic binning, comparative biology and taxonomic classification.</title>
        <authorList>
            <person name="Goeker M."/>
        </authorList>
    </citation>
    <scope>NUCLEOTIDE SEQUENCE [LARGE SCALE GENOMIC DNA]</scope>
    <source>
        <strain evidence="9 10">DSM 28538</strain>
    </source>
</reference>
<evidence type="ECO:0000256" key="7">
    <source>
        <dbReference type="ARBA" id="ARBA00048696"/>
    </source>
</evidence>
<feature type="domain" description="Fido" evidence="8">
    <location>
        <begin position="50"/>
        <end position="203"/>
    </location>
</feature>
<dbReference type="EC" id="2.7.7.108" evidence="5"/>
<proteinExistence type="predicted"/>
<gene>
    <name evidence="9" type="ORF">HNQ69_001119</name>
</gene>
<evidence type="ECO:0000256" key="2">
    <source>
        <dbReference type="ARBA" id="ARBA00022695"/>
    </source>
</evidence>
<keyword evidence="4" id="KW-0067">ATP-binding</keyword>
<comment type="caution">
    <text evidence="9">The sequence shown here is derived from an EMBL/GenBank/DDBJ whole genome shotgun (WGS) entry which is preliminary data.</text>
</comment>
<dbReference type="GO" id="GO:0005524">
    <property type="term" value="F:ATP binding"/>
    <property type="evidence" value="ECO:0007669"/>
    <property type="project" value="UniProtKB-KW"/>
</dbReference>
<keyword evidence="10" id="KW-1185">Reference proteome</keyword>
<evidence type="ECO:0000256" key="3">
    <source>
        <dbReference type="ARBA" id="ARBA00022741"/>
    </source>
</evidence>
<dbReference type="Proteomes" id="UP000561417">
    <property type="component" value="Unassembled WGS sequence"/>
</dbReference>
<keyword evidence="2" id="KW-0548">Nucleotidyltransferase</keyword>
<comment type="catalytic activity">
    <reaction evidence="7">
        <text>L-tyrosyl-[protein] + ATP = O-(5'-adenylyl)-L-tyrosyl-[protein] + diphosphate</text>
        <dbReference type="Rhea" id="RHEA:54288"/>
        <dbReference type="Rhea" id="RHEA-COMP:10136"/>
        <dbReference type="Rhea" id="RHEA-COMP:13846"/>
        <dbReference type="ChEBI" id="CHEBI:30616"/>
        <dbReference type="ChEBI" id="CHEBI:33019"/>
        <dbReference type="ChEBI" id="CHEBI:46858"/>
        <dbReference type="ChEBI" id="CHEBI:83624"/>
        <dbReference type="EC" id="2.7.7.108"/>
    </reaction>
</comment>
<evidence type="ECO:0000313" key="9">
    <source>
        <dbReference type="EMBL" id="MBB5073986.1"/>
    </source>
</evidence>
<dbReference type="GO" id="GO:0051302">
    <property type="term" value="P:regulation of cell division"/>
    <property type="evidence" value="ECO:0007669"/>
    <property type="project" value="TreeGrafter"/>
</dbReference>
<dbReference type="InterPro" id="IPR040548">
    <property type="entry name" value="BepA_ID"/>
</dbReference>
<name>A0A840NMR0_9HYPH</name>